<dbReference type="AlphaFoldDB" id="A0A7G2FAK6"/>
<gene>
    <name evidence="2" type="ORF">AT9943_LOCUS18263</name>
</gene>
<sequence length="312" mass="35350">MEKSPVVMAEEGEHSGAKELPKPKISMSDLTFVIGVYTTKSKKLTLVEFGADREFNPNDRFKIEIVDLSRFELPKSGMDDVTITWEVVYKKDWQNIVTIVKGRRSLDPNLRWLFNDPLDPEDLIRRGLTADVKVMMAKEGEHSGAKEVKLTKPKISLSDLTFVIYVTTREKVSSSTISCEEIPLKKCGAELECGSNDRFHIQVENLSHMGISKSRMAGVKIECEVIYKEDSEDEAVVRIVNAERPLGTNFGWLNNDLLAPLAHRGLTAEIQLSFNSELLDKIDLQIFHRGEGRYFSQDNTLGYLQCFFPSKI</sequence>
<organism evidence="2 3">
    <name type="scientific">Arabidopsis thaliana</name>
    <name type="common">Mouse-ear cress</name>
    <dbReference type="NCBI Taxonomy" id="3702"/>
    <lineage>
        <taxon>Eukaryota</taxon>
        <taxon>Viridiplantae</taxon>
        <taxon>Streptophyta</taxon>
        <taxon>Embryophyta</taxon>
        <taxon>Tracheophyta</taxon>
        <taxon>Spermatophyta</taxon>
        <taxon>Magnoliopsida</taxon>
        <taxon>eudicotyledons</taxon>
        <taxon>Gunneridae</taxon>
        <taxon>Pentapetalae</taxon>
        <taxon>rosids</taxon>
        <taxon>malvids</taxon>
        <taxon>Brassicales</taxon>
        <taxon>Brassicaceae</taxon>
        <taxon>Camelineae</taxon>
        <taxon>Arabidopsis</taxon>
    </lineage>
</organism>
<feature type="compositionally biased region" description="Basic and acidic residues" evidence="1">
    <location>
        <begin position="11"/>
        <end position="22"/>
    </location>
</feature>
<accession>A0A7G2FAK6</accession>
<name>A0A7G2FAK6_ARATH</name>
<dbReference type="EMBL" id="LR881470">
    <property type="protein sequence ID" value="CAD5330746.1"/>
    <property type="molecule type" value="Genomic_DNA"/>
</dbReference>
<evidence type="ECO:0000313" key="3">
    <source>
        <dbReference type="Proteomes" id="UP000516314"/>
    </source>
</evidence>
<evidence type="ECO:0000313" key="2">
    <source>
        <dbReference type="EMBL" id="CAD5330746.1"/>
    </source>
</evidence>
<proteinExistence type="predicted"/>
<dbReference type="Proteomes" id="UP000516314">
    <property type="component" value="Chromosome 5"/>
</dbReference>
<reference evidence="2 3" key="1">
    <citation type="submission" date="2020-09" db="EMBL/GenBank/DDBJ databases">
        <authorList>
            <person name="Ashkenazy H."/>
        </authorList>
    </citation>
    <scope>NUCLEOTIDE SEQUENCE [LARGE SCALE GENOMIC DNA]</scope>
    <source>
        <strain evidence="3">cv. Cdm-0</strain>
    </source>
</reference>
<feature type="region of interest" description="Disordered" evidence="1">
    <location>
        <begin position="1"/>
        <end position="22"/>
    </location>
</feature>
<evidence type="ECO:0000256" key="1">
    <source>
        <dbReference type="SAM" id="MobiDB-lite"/>
    </source>
</evidence>
<protein>
    <submittedName>
        <fullName evidence="2">(thale cress) hypothetical protein</fullName>
    </submittedName>
</protein>